<dbReference type="EMBL" id="AVOT02012493">
    <property type="protein sequence ID" value="MBW0494270.1"/>
    <property type="molecule type" value="Genomic_DNA"/>
</dbReference>
<evidence type="ECO:0000256" key="1">
    <source>
        <dbReference type="SAM" id="MobiDB-lite"/>
    </source>
</evidence>
<feature type="compositionally biased region" description="Polar residues" evidence="1">
    <location>
        <begin position="26"/>
        <end position="40"/>
    </location>
</feature>
<protein>
    <submittedName>
        <fullName evidence="2">Uncharacterized protein</fullName>
    </submittedName>
</protein>
<evidence type="ECO:0000313" key="3">
    <source>
        <dbReference type="Proteomes" id="UP000765509"/>
    </source>
</evidence>
<sequence>MPSTRSEASYNPSSISQKGYRPDYCRSQTVTEGQESVNESQIDKLCHSDANNTFLPLKRDENGTRSLSGHSKSQSKGLKECLSQKEYQILAVFWENCMNSYLTFKKLLGNPNTSNLFNG</sequence>
<dbReference type="AlphaFoldDB" id="A0A9Q3D415"/>
<accession>A0A9Q3D415</accession>
<dbReference type="Proteomes" id="UP000765509">
    <property type="component" value="Unassembled WGS sequence"/>
</dbReference>
<organism evidence="2 3">
    <name type="scientific">Austropuccinia psidii MF-1</name>
    <dbReference type="NCBI Taxonomy" id="1389203"/>
    <lineage>
        <taxon>Eukaryota</taxon>
        <taxon>Fungi</taxon>
        <taxon>Dikarya</taxon>
        <taxon>Basidiomycota</taxon>
        <taxon>Pucciniomycotina</taxon>
        <taxon>Pucciniomycetes</taxon>
        <taxon>Pucciniales</taxon>
        <taxon>Sphaerophragmiaceae</taxon>
        <taxon>Austropuccinia</taxon>
    </lineage>
</organism>
<feature type="region of interest" description="Disordered" evidence="1">
    <location>
        <begin position="1"/>
        <end position="42"/>
    </location>
</feature>
<feature type="compositionally biased region" description="Polar residues" evidence="1">
    <location>
        <begin position="64"/>
        <end position="76"/>
    </location>
</feature>
<comment type="caution">
    <text evidence="2">The sequence shown here is derived from an EMBL/GenBank/DDBJ whole genome shotgun (WGS) entry which is preliminary data.</text>
</comment>
<evidence type="ECO:0000313" key="2">
    <source>
        <dbReference type="EMBL" id="MBW0494270.1"/>
    </source>
</evidence>
<keyword evidence="3" id="KW-1185">Reference proteome</keyword>
<reference evidence="2" key="1">
    <citation type="submission" date="2021-03" db="EMBL/GenBank/DDBJ databases">
        <title>Draft genome sequence of rust myrtle Austropuccinia psidii MF-1, a brazilian biotype.</title>
        <authorList>
            <person name="Quecine M.C."/>
            <person name="Pachon D.M.R."/>
            <person name="Bonatelli M.L."/>
            <person name="Correr F.H."/>
            <person name="Franceschini L.M."/>
            <person name="Leite T.F."/>
            <person name="Margarido G.R.A."/>
            <person name="Almeida C.A."/>
            <person name="Ferrarezi J.A."/>
            <person name="Labate C.A."/>
        </authorList>
    </citation>
    <scope>NUCLEOTIDE SEQUENCE</scope>
    <source>
        <strain evidence="2">MF-1</strain>
    </source>
</reference>
<feature type="compositionally biased region" description="Polar residues" evidence="1">
    <location>
        <begin position="1"/>
        <end position="17"/>
    </location>
</feature>
<feature type="region of interest" description="Disordered" evidence="1">
    <location>
        <begin position="56"/>
        <end position="79"/>
    </location>
</feature>
<gene>
    <name evidence="2" type="ORF">O181_033985</name>
</gene>
<name>A0A9Q3D415_9BASI</name>
<proteinExistence type="predicted"/>